<keyword evidence="8" id="KW-0460">Magnesium</keyword>
<dbReference type="InterPro" id="IPR012337">
    <property type="entry name" value="RNaseH-like_sf"/>
</dbReference>
<evidence type="ECO:0000256" key="4">
    <source>
        <dbReference type="ARBA" id="ARBA00022723"/>
    </source>
</evidence>
<dbReference type="Pfam" id="PF02075">
    <property type="entry name" value="RuvC"/>
    <property type="match status" value="1"/>
</dbReference>
<reference evidence="12" key="1">
    <citation type="submission" date="2022-10" db="EMBL/GenBank/DDBJ databases">
        <title>De novo draft assembly of the Pseudomonas pretiosus genome isolated from the plants rhizorohere.</title>
        <authorList>
            <person name="Robas M."/>
            <person name="Fernandez V.M."/>
            <person name="Provanza A."/>
            <person name="Jimenez P.A."/>
        </authorList>
    </citation>
    <scope>NUCLEOTIDE SEQUENCE</scope>
    <source>
        <strain evidence="12">SAICEU11T</strain>
    </source>
</reference>
<dbReference type="InterPro" id="IPR002176">
    <property type="entry name" value="X-over_junc_endoDNase_RuvC"/>
</dbReference>
<keyword evidence="3" id="KW-0540">Nuclease</keyword>
<sequence length="165" mass="18587">MRCRFLGLDLSLASAGVAIIDLEDGKLDLVHKFRIKTNPRQRHGQRLHVIATELKKVSIEFAPFDTIIREKGFSRFAQTTQALFKVVGISDLVLRDYAIEEISPTTIKRVMTGDGKADKAAVEKAVRRYLNLTDDFIFISDDESDACAVILTHLVEKKIIEKRGN</sequence>
<dbReference type="PANTHER" id="PTHR30194:SF3">
    <property type="entry name" value="CROSSOVER JUNCTION ENDODEOXYRIBONUCLEASE RUVC"/>
    <property type="match status" value="1"/>
</dbReference>
<evidence type="ECO:0000256" key="8">
    <source>
        <dbReference type="ARBA" id="ARBA00022842"/>
    </source>
</evidence>
<keyword evidence="7" id="KW-0378">Hydrolase</keyword>
<dbReference type="InterPro" id="IPR036397">
    <property type="entry name" value="RNaseH_sf"/>
</dbReference>
<evidence type="ECO:0000256" key="6">
    <source>
        <dbReference type="ARBA" id="ARBA00022763"/>
    </source>
</evidence>
<keyword evidence="6" id="KW-0227">DNA damage</keyword>
<evidence type="ECO:0000256" key="3">
    <source>
        <dbReference type="ARBA" id="ARBA00022722"/>
    </source>
</evidence>
<evidence type="ECO:0000256" key="10">
    <source>
        <dbReference type="ARBA" id="ARBA00023172"/>
    </source>
</evidence>
<dbReference type="EMBL" id="JAOXJG010000026">
    <property type="protein sequence ID" value="MCW1241975.1"/>
    <property type="molecule type" value="Genomic_DNA"/>
</dbReference>
<evidence type="ECO:0000313" key="12">
    <source>
        <dbReference type="EMBL" id="MCW1241975.1"/>
    </source>
</evidence>
<evidence type="ECO:0000256" key="2">
    <source>
        <dbReference type="ARBA" id="ARBA00022490"/>
    </source>
</evidence>
<evidence type="ECO:0000256" key="5">
    <source>
        <dbReference type="ARBA" id="ARBA00022759"/>
    </source>
</evidence>
<keyword evidence="2" id="KW-0963">Cytoplasm</keyword>
<dbReference type="GeneID" id="301200836"/>
<keyword evidence="13" id="KW-1185">Reference proteome</keyword>
<evidence type="ECO:0000256" key="9">
    <source>
        <dbReference type="ARBA" id="ARBA00023125"/>
    </source>
</evidence>
<dbReference type="RefSeq" id="WP_264462880.1">
    <property type="nucleotide sequence ID" value="NZ_JAOXJG010000026.1"/>
</dbReference>
<name>A0ABT3EYR3_9BACI</name>
<keyword evidence="10" id="KW-0233">DNA recombination</keyword>
<protein>
    <submittedName>
        <fullName evidence="12">Crossover junction endodeoxyribonuclease RuvC</fullName>
    </submittedName>
</protein>
<organism evidence="12 13">
    <name type="scientific">Bacillus pretiosus</name>
    <dbReference type="NCBI Taxonomy" id="2983392"/>
    <lineage>
        <taxon>Bacteria</taxon>
        <taxon>Bacillati</taxon>
        <taxon>Bacillota</taxon>
        <taxon>Bacilli</taxon>
        <taxon>Bacillales</taxon>
        <taxon>Bacillaceae</taxon>
        <taxon>Bacillus</taxon>
    </lineage>
</organism>
<dbReference type="SUPFAM" id="SSF53098">
    <property type="entry name" value="Ribonuclease H-like"/>
    <property type="match status" value="1"/>
</dbReference>
<dbReference type="PANTHER" id="PTHR30194">
    <property type="entry name" value="CROSSOVER JUNCTION ENDODEOXYRIBONUCLEASE RUVC"/>
    <property type="match status" value="1"/>
</dbReference>
<evidence type="ECO:0000313" key="13">
    <source>
        <dbReference type="Proteomes" id="UP001060566"/>
    </source>
</evidence>
<keyword evidence="11" id="KW-0234">DNA repair</keyword>
<accession>A0ABT3EYR3</accession>
<comment type="caution">
    <text evidence="12">The sequence shown here is derived from an EMBL/GenBank/DDBJ whole genome shotgun (WGS) entry which is preliminary data.</text>
</comment>
<dbReference type="Gene3D" id="3.30.420.10">
    <property type="entry name" value="Ribonuclease H-like superfamily/Ribonuclease H"/>
    <property type="match status" value="1"/>
</dbReference>
<keyword evidence="9" id="KW-0238">DNA-binding</keyword>
<comment type="similarity">
    <text evidence="1">Belongs to the RuvC family.</text>
</comment>
<evidence type="ECO:0000256" key="7">
    <source>
        <dbReference type="ARBA" id="ARBA00022801"/>
    </source>
</evidence>
<dbReference type="PRINTS" id="PR00696">
    <property type="entry name" value="RSOLVASERUVC"/>
</dbReference>
<evidence type="ECO:0000256" key="1">
    <source>
        <dbReference type="ARBA" id="ARBA00009518"/>
    </source>
</evidence>
<proteinExistence type="inferred from homology"/>
<keyword evidence="4" id="KW-0479">Metal-binding</keyword>
<gene>
    <name evidence="12" type="ORF">NGM45_23395</name>
</gene>
<dbReference type="Proteomes" id="UP001060566">
    <property type="component" value="Unassembled WGS sequence"/>
</dbReference>
<evidence type="ECO:0000256" key="11">
    <source>
        <dbReference type="ARBA" id="ARBA00023204"/>
    </source>
</evidence>
<keyword evidence="5" id="KW-0255">Endonuclease</keyword>